<dbReference type="Proteomes" id="UP000248259">
    <property type="component" value="Unassembled WGS sequence"/>
</dbReference>
<reference evidence="1 2" key="1">
    <citation type="submission" date="2018-06" db="EMBL/GenBank/DDBJ databases">
        <title>Azoarcus communis strain SWub3 genome.</title>
        <authorList>
            <person name="Zorraquino Salvo V."/>
            <person name="Toubiana D."/>
            <person name="Blumwald E."/>
        </authorList>
    </citation>
    <scope>NUCLEOTIDE SEQUENCE [LARGE SCALE GENOMIC DNA]</scope>
    <source>
        <strain evidence="1 2">SWub3</strain>
    </source>
</reference>
<evidence type="ECO:0000313" key="2">
    <source>
        <dbReference type="Proteomes" id="UP000248259"/>
    </source>
</evidence>
<dbReference type="RefSeq" id="WP_110528362.1">
    <property type="nucleotide sequence ID" value="NZ_QKOE01000019.1"/>
</dbReference>
<dbReference type="EMBL" id="QKOE01000019">
    <property type="protein sequence ID" value="PZA14935.1"/>
    <property type="molecule type" value="Genomic_DNA"/>
</dbReference>
<accession>A0A323UQH1</accession>
<dbReference type="AlphaFoldDB" id="A0A323UQH1"/>
<organism evidence="1 2">
    <name type="scientific">Parazoarcus communis SWub3 = DSM 12120</name>
    <dbReference type="NCBI Taxonomy" id="1121029"/>
    <lineage>
        <taxon>Bacteria</taxon>
        <taxon>Pseudomonadati</taxon>
        <taxon>Pseudomonadota</taxon>
        <taxon>Betaproteobacteria</taxon>
        <taxon>Rhodocyclales</taxon>
        <taxon>Zoogloeaceae</taxon>
        <taxon>Parazoarcus</taxon>
    </lineage>
</organism>
<keyword evidence="2" id="KW-1185">Reference proteome</keyword>
<sequence length="200" mass="22368">MNAPSKRPPLRDSWVERIFDRMQGLYGSLWLDRWRSGEVIEHDGQRFDRGLLLAKATWGQELAGFSDHPERITRALEACRHRNLPPTLPEFLDLCRQQHPDAPVALPAPEVPQEVAQARAQELRQAADRIASRAFDGLAWAKTPPDRGARGSLWERRIIELAEQGHPKFLRILADHVEQGVIVSARASAAINAVAADVAA</sequence>
<proteinExistence type="predicted"/>
<gene>
    <name evidence="1" type="ORF">DNK49_19005</name>
</gene>
<protein>
    <submittedName>
        <fullName evidence="1">Uncharacterized protein</fullName>
    </submittedName>
</protein>
<name>A0A323UQH1_9RHOO</name>
<comment type="caution">
    <text evidence="1">The sequence shown here is derived from an EMBL/GenBank/DDBJ whole genome shotgun (WGS) entry which is preliminary data.</text>
</comment>
<dbReference type="OrthoDB" id="8946427at2"/>
<evidence type="ECO:0000313" key="1">
    <source>
        <dbReference type="EMBL" id="PZA14935.1"/>
    </source>
</evidence>